<evidence type="ECO:0000313" key="1">
    <source>
        <dbReference type="EMBL" id="PON51783.1"/>
    </source>
</evidence>
<protein>
    <submittedName>
        <fullName evidence="1">Uncharacterized protein</fullName>
    </submittedName>
</protein>
<dbReference type="EMBL" id="JXTB01000228">
    <property type="protein sequence ID" value="PON51783.1"/>
    <property type="molecule type" value="Genomic_DNA"/>
</dbReference>
<gene>
    <name evidence="1" type="ORF">PanWU01x14_213530</name>
</gene>
<comment type="caution">
    <text evidence="1">The sequence shown here is derived from an EMBL/GenBank/DDBJ whole genome shotgun (WGS) entry which is preliminary data.</text>
</comment>
<sequence>MKAMVATPDLVEVGASKCERDEGKKGTTYGKTRDVVTSLEARVSRLESNFSTLGGRIDNLDGRCDGFETENAKIHSGIKDMLGGLEADLRHAIESFYSEIAKV</sequence>
<keyword evidence="2" id="KW-1185">Reference proteome</keyword>
<reference evidence="2" key="1">
    <citation type="submission" date="2016-06" db="EMBL/GenBank/DDBJ databases">
        <title>Parallel loss of symbiosis genes in relatives of nitrogen-fixing non-legume Parasponia.</title>
        <authorList>
            <person name="Van Velzen R."/>
            <person name="Holmer R."/>
            <person name="Bu F."/>
            <person name="Rutten L."/>
            <person name="Van Zeijl A."/>
            <person name="Liu W."/>
            <person name="Santuari L."/>
            <person name="Cao Q."/>
            <person name="Sharma T."/>
            <person name="Shen D."/>
            <person name="Roswanjaya Y."/>
            <person name="Wardhani T."/>
            <person name="Kalhor M.S."/>
            <person name="Jansen J."/>
            <person name="Van den Hoogen J."/>
            <person name="Gungor B."/>
            <person name="Hartog M."/>
            <person name="Hontelez J."/>
            <person name="Verver J."/>
            <person name="Yang W.-C."/>
            <person name="Schijlen E."/>
            <person name="Repin R."/>
            <person name="Schilthuizen M."/>
            <person name="Schranz E."/>
            <person name="Heidstra R."/>
            <person name="Miyata K."/>
            <person name="Fedorova E."/>
            <person name="Kohlen W."/>
            <person name="Bisseling T."/>
            <person name="Smit S."/>
            <person name="Geurts R."/>
        </authorList>
    </citation>
    <scope>NUCLEOTIDE SEQUENCE [LARGE SCALE GENOMIC DNA]</scope>
    <source>
        <strain evidence="2">cv. WU1-14</strain>
    </source>
</reference>
<dbReference type="Gene3D" id="1.20.5.2280">
    <property type="match status" value="1"/>
</dbReference>
<dbReference type="Proteomes" id="UP000237105">
    <property type="component" value="Unassembled WGS sequence"/>
</dbReference>
<evidence type="ECO:0000313" key="2">
    <source>
        <dbReference type="Proteomes" id="UP000237105"/>
    </source>
</evidence>
<organism evidence="1 2">
    <name type="scientific">Parasponia andersonii</name>
    <name type="common">Sponia andersonii</name>
    <dbReference type="NCBI Taxonomy" id="3476"/>
    <lineage>
        <taxon>Eukaryota</taxon>
        <taxon>Viridiplantae</taxon>
        <taxon>Streptophyta</taxon>
        <taxon>Embryophyta</taxon>
        <taxon>Tracheophyta</taxon>
        <taxon>Spermatophyta</taxon>
        <taxon>Magnoliopsida</taxon>
        <taxon>eudicotyledons</taxon>
        <taxon>Gunneridae</taxon>
        <taxon>Pentapetalae</taxon>
        <taxon>rosids</taxon>
        <taxon>fabids</taxon>
        <taxon>Rosales</taxon>
        <taxon>Cannabaceae</taxon>
        <taxon>Parasponia</taxon>
    </lineage>
</organism>
<name>A0A2P5BSL1_PARAD</name>
<accession>A0A2P5BSL1</accession>
<proteinExistence type="predicted"/>
<dbReference type="AlphaFoldDB" id="A0A2P5BSL1"/>